<dbReference type="RefSeq" id="WP_050354997.1">
    <property type="nucleotide sequence ID" value="NZ_LGSS01000005.1"/>
</dbReference>
<dbReference type="InterPro" id="IPR013762">
    <property type="entry name" value="Integrase-like_cat_sf"/>
</dbReference>
<dbReference type="GO" id="GO:0051301">
    <property type="term" value="P:cell division"/>
    <property type="evidence" value="ECO:0007669"/>
    <property type="project" value="UniProtKB-KW"/>
</dbReference>
<comment type="subcellular location">
    <subcellularLocation>
        <location evidence="1">Cytoplasm</location>
    </subcellularLocation>
</comment>
<organism evidence="12 13">
    <name type="scientific">Gottschalkia purinilytica</name>
    <name type="common">Clostridium purinilyticum</name>
    <dbReference type="NCBI Taxonomy" id="1503"/>
    <lineage>
        <taxon>Bacteria</taxon>
        <taxon>Bacillati</taxon>
        <taxon>Bacillota</taxon>
        <taxon>Tissierellia</taxon>
        <taxon>Tissierellales</taxon>
        <taxon>Gottschalkiaceae</taxon>
        <taxon>Gottschalkia</taxon>
    </lineage>
</organism>
<name>A0A0L0WBT9_GOTPU</name>
<dbReference type="Pfam" id="PF02899">
    <property type="entry name" value="Phage_int_SAM_1"/>
    <property type="match status" value="1"/>
</dbReference>
<evidence type="ECO:0000256" key="5">
    <source>
        <dbReference type="ARBA" id="ARBA00022908"/>
    </source>
</evidence>
<evidence type="ECO:0000256" key="1">
    <source>
        <dbReference type="ARBA" id="ARBA00004496"/>
    </source>
</evidence>
<dbReference type="InterPro" id="IPR002104">
    <property type="entry name" value="Integrase_catalytic"/>
</dbReference>
<dbReference type="InterPro" id="IPR050090">
    <property type="entry name" value="Tyrosine_recombinase_XerCD"/>
</dbReference>
<dbReference type="Gene3D" id="1.10.443.10">
    <property type="entry name" value="Intergrase catalytic core"/>
    <property type="match status" value="1"/>
</dbReference>
<evidence type="ECO:0000256" key="8">
    <source>
        <dbReference type="ARBA" id="ARBA00023306"/>
    </source>
</evidence>
<evidence type="ECO:0000256" key="7">
    <source>
        <dbReference type="ARBA" id="ARBA00023172"/>
    </source>
</evidence>
<evidence type="ECO:0000259" key="10">
    <source>
        <dbReference type="PROSITE" id="PS51898"/>
    </source>
</evidence>
<dbReference type="Pfam" id="PF00589">
    <property type="entry name" value="Phage_integrase"/>
    <property type="match status" value="1"/>
</dbReference>
<comment type="caution">
    <text evidence="12">The sequence shown here is derived from an EMBL/GenBank/DDBJ whole genome shotgun (WGS) entry which is preliminary data.</text>
</comment>
<dbReference type="PATRIC" id="fig|1503.3.peg.2746"/>
<evidence type="ECO:0000313" key="13">
    <source>
        <dbReference type="Proteomes" id="UP000037267"/>
    </source>
</evidence>
<evidence type="ECO:0000256" key="2">
    <source>
        <dbReference type="ARBA" id="ARBA00022490"/>
    </source>
</evidence>
<evidence type="ECO:0000259" key="11">
    <source>
        <dbReference type="PROSITE" id="PS51900"/>
    </source>
</evidence>
<keyword evidence="2" id="KW-0963">Cytoplasm</keyword>
<dbReference type="STRING" id="1503.CLPU_5c02190"/>
<keyword evidence="8" id="KW-0131">Cell cycle</keyword>
<dbReference type="GO" id="GO:0007059">
    <property type="term" value="P:chromosome segregation"/>
    <property type="evidence" value="ECO:0007669"/>
    <property type="project" value="UniProtKB-KW"/>
</dbReference>
<dbReference type="NCBIfam" id="NF040815">
    <property type="entry name" value="recomb_XerA_Arch"/>
    <property type="match status" value="1"/>
</dbReference>
<feature type="domain" description="Tyr recombinase" evidence="10">
    <location>
        <begin position="125"/>
        <end position="304"/>
    </location>
</feature>
<dbReference type="AlphaFoldDB" id="A0A0L0WBT9"/>
<dbReference type="PANTHER" id="PTHR30349:SF77">
    <property type="entry name" value="TYROSINE RECOMBINASE XERC"/>
    <property type="match status" value="1"/>
</dbReference>
<dbReference type="InterPro" id="IPR044068">
    <property type="entry name" value="CB"/>
</dbReference>
<dbReference type="GO" id="GO:0006310">
    <property type="term" value="P:DNA recombination"/>
    <property type="evidence" value="ECO:0007669"/>
    <property type="project" value="UniProtKB-KW"/>
</dbReference>
<feature type="domain" description="Core-binding (CB)" evidence="11">
    <location>
        <begin position="1"/>
        <end position="103"/>
    </location>
</feature>
<dbReference type="OrthoDB" id="283809at2"/>
<keyword evidence="5" id="KW-0229">DNA integration</keyword>
<keyword evidence="7" id="KW-0233">DNA recombination</keyword>
<dbReference type="InterPro" id="IPR004107">
    <property type="entry name" value="Integrase_SAM-like_N"/>
</dbReference>
<dbReference type="GO" id="GO:0015074">
    <property type="term" value="P:DNA integration"/>
    <property type="evidence" value="ECO:0007669"/>
    <property type="project" value="UniProtKB-KW"/>
</dbReference>
<accession>A0A0L0WBT9</accession>
<sequence>MAVPKILKDFLIYTTVVRGKSKRTRKEYEYDILLLFRFLKMIREDIDNIEDTNVDNINIDFISETSLEELYAFLEYCEEVRNNSPHAKARKVASIKSYFKYLYNKRKLLEMNIADELETPKIGKRSPVYMNIDEVKDFLNGINKRHYYRNYCIMMLFLNCGLRVSELCNLDVSSINENILRVIGKGNKERIVYLNETCLNSIDEYIRKERSKYPNIKDSEALFISQKGNRLSPRTVQTIVKKINKNSINKKNLTPHKLRHTMATMLYQNGADLRSLQQILGHSSVSTTEIYTHVSNERIKKVMENNPLNEN</sequence>
<evidence type="ECO:0000256" key="9">
    <source>
        <dbReference type="PROSITE-ProRule" id="PRU01248"/>
    </source>
</evidence>
<evidence type="ECO:0000256" key="4">
    <source>
        <dbReference type="ARBA" id="ARBA00022829"/>
    </source>
</evidence>
<dbReference type="PANTHER" id="PTHR30349">
    <property type="entry name" value="PHAGE INTEGRASE-RELATED"/>
    <property type="match status" value="1"/>
</dbReference>
<protein>
    <submittedName>
        <fullName evidence="12">Tyrosine recombinase XerC</fullName>
    </submittedName>
</protein>
<gene>
    <name evidence="12" type="primary">xerC</name>
    <name evidence="12" type="ORF">CLPU_5c02190</name>
</gene>
<dbReference type="SUPFAM" id="SSF56349">
    <property type="entry name" value="DNA breaking-rejoining enzymes"/>
    <property type="match status" value="1"/>
</dbReference>
<keyword evidence="4" id="KW-0159">Chromosome partition</keyword>
<dbReference type="GO" id="GO:0003677">
    <property type="term" value="F:DNA binding"/>
    <property type="evidence" value="ECO:0007669"/>
    <property type="project" value="UniProtKB-UniRule"/>
</dbReference>
<dbReference type="PROSITE" id="PS51898">
    <property type="entry name" value="TYR_RECOMBINASE"/>
    <property type="match status" value="1"/>
</dbReference>
<reference evidence="13" key="1">
    <citation type="submission" date="2015-07" db="EMBL/GenBank/DDBJ databases">
        <title>Draft genome sequence of the purine-degrading Gottschalkia purinilyticum DSM 1384 (formerly Clostridium purinilyticum).</title>
        <authorList>
            <person name="Poehlein A."/>
            <person name="Schiel-Bengelsdorf B."/>
            <person name="Bengelsdorf F.R."/>
            <person name="Daniel R."/>
            <person name="Duerre P."/>
        </authorList>
    </citation>
    <scope>NUCLEOTIDE SEQUENCE [LARGE SCALE GENOMIC DNA]</scope>
    <source>
        <strain evidence="13">DSM 1384</strain>
    </source>
</reference>
<evidence type="ECO:0000256" key="3">
    <source>
        <dbReference type="ARBA" id="ARBA00022618"/>
    </source>
</evidence>
<dbReference type="EMBL" id="LGSS01000005">
    <property type="protein sequence ID" value="KNF08912.1"/>
    <property type="molecule type" value="Genomic_DNA"/>
</dbReference>
<dbReference type="Gene3D" id="1.10.150.130">
    <property type="match status" value="1"/>
</dbReference>
<dbReference type="PROSITE" id="PS51900">
    <property type="entry name" value="CB"/>
    <property type="match status" value="1"/>
</dbReference>
<dbReference type="InterPro" id="IPR010998">
    <property type="entry name" value="Integrase_recombinase_N"/>
</dbReference>
<dbReference type="InterPro" id="IPR011010">
    <property type="entry name" value="DNA_brk_join_enz"/>
</dbReference>
<keyword evidence="13" id="KW-1185">Reference proteome</keyword>
<evidence type="ECO:0000256" key="6">
    <source>
        <dbReference type="ARBA" id="ARBA00023125"/>
    </source>
</evidence>
<evidence type="ECO:0000313" key="12">
    <source>
        <dbReference type="EMBL" id="KNF08912.1"/>
    </source>
</evidence>
<dbReference type="Proteomes" id="UP000037267">
    <property type="component" value="Unassembled WGS sequence"/>
</dbReference>
<keyword evidence="3" id="KW-0132">Cell division</keyword>
<dbReference type="GO" id="GO:0005737">
    <property type="term" value="C:cytoplasm"/>
    <property type="evidence" value="ECO:0007669"/>
    <property type="project" value="UniProtKB-SubCell"/>
</dbReference>
<proteinExistence type="predicted"/>
<keyword evidence="6 9" id="KW-0238">DNA-binding</keyword>